<name>A0AA41Q8K1_9ACTN</name>
<dbReference type="RefSeq" id="WP_235056897.1">
    <property type="nucleotide sequence ID" value="NZ_JAKFHA010000030.1"/>
</dbReference>
<feature type="compositionally biased region" description="Pro residues" evidence="1">
    <location>
        <begin position="1"/>
        <end position="10"/>
    </location>
</feature>
<proteinExistence type="predicted"/>
<keyword evidence="2" id="KW-0472">Membrane</keyword>
<dbReference type="Proteomes" id="UP001165378">
    <property type="component" value="Unassembled WGS sequence"/>
</dbReference>
<keyword evidence="2" id="KW-0812">Transmembrane</keyword>
<organism evidence="3 4">
    <name type="scientific">Yinghuangia soli</name>
    <dbReference type="NCBI Taxonomy" id="2908204"/>
    <lineage>
        <taxon>Bacteria</taxon>
        <taxon>Bacillati</taxon>
        <taxon>Actinomycetota</taxon>
        <taxon>Actinomycetes</taxon>
        <taxon>Kitasatosporales</taxon>
        <taxon>Streptomycetaceae</taxon>
        <taxon>Yinghuangia</taxon>
    </lineage>
</organism>
<protein>
    <submittedName>
        <fullName evidence="3">Uncharacterized protein</fullName>
    </submittedName>
</protein>
<dbReference type="EMBL" id="JAKFHA010000030">
    <property type="protein sequence ID" value="MCF2532182.1"/>
    <property type="molecule type" value="Genomic_DNA"/>
</dbReference>
<keyword evidence="2" id="KW-1133">Transmembrane helix</keyword>
<accession>A0AA41Q8K1</accession>
<feature type="compositionally biased region" description="Low complexity" evidence="1">
    <location>
        <begin position="12"/>
        <end position="53"/>
    </location>
</feature>
<evidence type="ECO:0000256" key="1">
    <source>
        <dbReference type="SAM" id="MobiDB-lite"/>
    </source>
</evidence>
<evidence type="ECO:0000313" key="4">
    <source>
        <dbReference type="Proteomes" id="UP001165378"/>
    </source>
</evidence>
<dbReference type="SUPFAM" id="SSF81995">
    <property type="entry name" value="beta-sandwich domain of Sec23/24"/>
    <property type="match status" value="1"/>
</dbReference>
<feature type="region of interest" description="Disordered" evidence="1">
    <location>
        <begin position="1"/>
        <end position="71"/>
    </location>
</feature>
<feature type="transmembrane region" description="Helical" evidence="2">
    <location>
        <begin position="77"/>
        <end position="98"/>
    </location>
</feature>
<reference evidence="3" key="1">
    <citation type="submission" date="2022-01" db="EMBL/GenBank/DDBJ databases">
        <title>Genome-Based Taxonomic Classification of the Phylum Actinobacteria.</title>
        <authorList>
            <person name="Gao Y."/>
        </authorList>
    </citation>
    <scope>NUCLEOTIDE SEQUENCE</scope>
    <source>
        <strain evidence="3">KLBMP 8922</strain>
    </source>
</reference>
<evidence type="ECO:0000313" key="3">
    <source>
        <dbReference type="EMBL" id="MCF2532182.1"/>
    </source>
</evidence>
<gene>
    <name evidence="3" type="ORF">LZ495_33880</name>
</gene>
<keyword evidence="4" id="KW-1185">Reference proteome</keyword>
<sequence length="212" mass="22644">MSNPFGPGPSGPGDQNPYGQQQPYGGQPQQPYGQPQQQPYPGQPQQPYGQQPYPGGPMPGGPMPGAYGQPPRRRKKWPFIVGGIIAAIVVLGVVGYFLGKDDATNAGVGDCLTAAKDADDMKKIGCDSESAKWRVIEKFEDTTDGKKCLTDEIKAKGFVTDFQWSGANEGVLCLTITKNTTLEDVKPIGITSQQVLDEARDTLADMGVQGVK</sequence>
<comment type="caution">
    <text evidence="3">The sequence shown here is derived from an EMBL/GenBank/DDBJ whole genome shotgun (WGS) entry which is preliminary data.</text>
</comment>
<dbReference type="AlphaFoldDB" id="A0AA41Q8K1"/>
<evidence type="ECO:0000256" key="2">
    <source>
        <dbReference type="SAM" id="Phobius"/>
    </source>
</evidence>